<proteinExistence type="predicted"/>
<accession>J0NA63</accession>
<name>J0NA63_9ACTO</name>
<dbReference type="PATRIC" id="fig|1125718.3.peg.1908"/>
<organism evidence="2 3">
    <name type="scientific">Actinomyces massiliensis F0489</name>
    <dbReference type="NCBI Taxonomy" id="1125718"/>
    <lineage>
        <taxon>Bacteria</taxon>
        <taxon>Bacillati</taxon>
        <taxon>Actinomycetota</taxon>
        <taxon>Actinomycetes</taxon>
        <taxon>Actinomycetales</taxon>
        <taxon>Actinomycetaceae</taxon>
        <taxon>Actinomyces</taxon>
    </lineage>
</organism>
<feature type="compositionally biased region" description="Low complexity" evidence="1">
    <location>
        <begin position="8"/>
        <end position="17"/>
    </location>
</feature>
<reference evidence="2 3" key="1">
    <citation type="submission" date="2012-05" db="EMBL/GenBank/DDBJ databases">
        <authorList>
            <person name="Harkins D.M."/>
            <person name="Madupu R."/>
            <person name="Durkin A.S."/>
            <person name="Torralba M."/>
            <person name="Methe B."/>
            <person name="Sutton G.G."/>
            <person name="Nelson K.E."/>
        </authorList>
    </citation>
    <scope>NUCLEOTIDE SEQUENCE [LARGE SCALE GENOMIC DNA]</scope>
    <source>
        <strain evidence="2 3">F0489</strain>
    </source>
</reference>
<dbReference type="SUPFAM" id="SSF55785">
    <property type="entry name" value="PYP-like sensor domain (PAS domain)"/>
    <property type="match status" value="1"/>
</dbReference>
<protein>
    <submittedName>
        <fullName evidence="2">PAS domain protein</fullName>
    </submittedName>
</protein>
<feature type="region of interest" description="Disordered" evidence="1">
    <location>
        <begin position="1"/>
        <end position="23"/>
    </location>
</feature>
<dbReference type="InterPro" id="IPR000014">
    <property type="entry name" value="PAS"/>
</dbReference>
<dbReference type="EMBL" id="AKFT01000158">
    <property type="protein sequence ID" value="EJF41477.1"/>
    <property type="molecule type" value="Genomic_DNA"/>
</dbReference>
<gene>
    <name evidence="2" type="ORF">HMPREF1318_1463</name>
</gene>
<comment type="caution">
    <text evidence="2">The sequence shown here is derived from an EMBL/GenBank/DDBJ whole genome shotgun (WGS) entry which is preliminary data.</text>
</comment>
<dbReference type="InterPro" id="IPR035965">
    <property type="entry name" value="PAS-like_dom_sf"/>
</dbReference>
<dbReference type="CDD" id="cd00130">
    <property type="entry name" value="PAS"/>
    <property type="match status" value="1"/>
</dbReference>
<keyword evidence="3" id="KW-1185">Reference proteome</keyword>
<sequence length="459" mass="49040">MTEHMTEASEAAEPAEPTIDAPGDEHTYAADELFFSTTDSSGRIRRANSIFMRLSGYPRGALVGRAHNVVRHPDMPSGLYRCVWDDITAGDAVSAYITNRSSDGGRYRVFATIVPSGNGFLSVRTLPMRTDLRDAVEAVYARVRQVETASAAAGASRREAAAAGQAALLEELQALGYRDSVDFTRRTLPDEVAALVAAGVGIPARDGDSPLARVLAEMNGVEVATADLVALLDECSRMVALLGRRSDEIGSLSARLKRLRDCLREAFADVERCGEVDGLVLECVEQLHPLAGQVAELRSDVDSVRFGIALLRLHNLASGFFALQIIDGEDELDANDAVGSLRELTRALRDGAERLTERLALYHARAELVGGELDDVAEALAAIDRPLLDLLGSVPDAGADDEAAVSSVRSARSLVRDGFPEARHLADLAGAVRDLEVPYAAADIDARLVLVEAALAELA</sequence>
<evidence type="ECO:0000256" key="1">
    <source>
        <dbReference type="SAM" id="MobiDB-lite"/>
    </source>
</evidence>
<dbReference type="Proteomes" id="UP000002941">
    <property type="component" value="Unassembled WGS sequence"/>
</dbReference>
<dbReference type="eggNOG" id="COG0840">
    <property type="taxonomic scope" value="Bacteria"/>
</dbReference>
<dbReference type="Gene3D" id="3.30.450.20">
    <property type="entry name" value="PAS domain"/>
    <property type="match status" value="1"/>
</dbReference>
<dbReference type="AlphaFoldDB" id="J0NA63"/>
<evidence type="ECO:0000313" key="2">
    <source>
        <dbReference type="EMBL" id="EJF41477.1"/>
    </source>
</evidence>
<evidence type="ECO:0000313" key="3">
    <source>
        <dbReference type="Proteomes" id="UP000002941"/>
    </source>
</evidence>